<dbReference type="Pfam" id="PF01822">
    <property type="entry name" value="WSC"/>
    <property type="match status" value="1"/>
</dbReference>
<keyword evidence="5" id="KW-0472">Membrane</keyword>
<comment type="caution">
    <text evidence="9">The sequence shown here is derived from an EMBL/GenBank/DDBJ whole genome shotgun (WGS) entry which is preliminary data.</text>
</comment>
<evidence type="ECO:0000313" key="9">
    <source>
        <dbReference type="EMBL" id="KAK3695397.1"/>
    </source>
</evidence>
<dbReference type="GO" id="GO:0005886">
    <property type="term" value="C:plasma membrane"/>
    <property type="evidence" value="ECO:0007669"/>
    <property type="project" value="TreeGrafter"/>
</dbReference>
<proteinExistence type="predicted"/>
<organism evidence="9 10">
    <name type="scientific">Podospora appendiculata</name>
    <dbReference type="NCBI Taxonomy" id="314037"/>
    <lineage>
        <taxon>Eukaryota</taxon>
        <taxon>Fungi</taxon>
        <taxon>Dikarya</taxon>
        <taxon>Ascomycota</taxon>
        <taxon>Pezizomycotina</taxon>
        <taxon>Sordariomycetes</taxon>
        <taxon>Sordariomycetidae</taxon>
        <taxon>Sordariales</taxon>
        <taxon>Podosporaceae</taxon>
        <taxon>Podospora</taxon>
    </lineage>
</organism>
<comment type="subcellular location">
    <subcellularLocation>
        <location evidence="1">Membrane</location>
        <topology evidence="1">Single-pass membrane protein</topology>
    </subcellularLocation>
</comment>
<evidence type="ECO:0000256" key="7">
    <source>
        <dbReference type="SAM" id="SignalP"/>
    </source>
</evidence>
<evidence type="ECO:0000256" key="2">
    <source>
        <dbReference type="ARBA" id="ARBA00022692"/>
    </source>
</evidence>
<dbReference type="PROSITE" id="PS51212">
    <property type="entry name" value="WSC"/>
    <property type="match status" value="1"/>
</dbReference>
<evidence type="ECO:0000313" key="10">
    <source>
        <dbReference type="Proteomes" id="UP001270362"/>
    </source>
</evidence>
<reference evidence="9" key="1">
    <citation type="journal article" date="2023" name="Mol. Phylogenet. Evol.">
        <title>Genome-scale phylogeny and comparative genomics of the fungal order Sordariales.</title>
        <authorList>
            <person name="Hensen N."/>
            <person name="Bonometti L."/>
            <person name="Westerberg I."/>
            <person name="Brannstrom I.O."/>
            <person name="Guillou S."/>
            <person name="Cros-Aarteil S."/>
            <person name="Calhoun S."/>
            <person name="Haridas S."/>
            <person name="Kuo A."/>
            <person name="Mondo S."/>
            <person name="Pangilinan J."/>
            <person name="Riley R."/>
            <person name="LaButti K."/>
            <person name="Andreopoulos B."/>
            <person name="Lipzen A."/>
            <person name="Chen C."/>
            <person name="Yan M."/>
            <person name="Daum C."/>
            <person name="Ng V."/>
            <person name="Clum A."/>
            <person name="Steindorff A."/>
            <person name="Ohm R.A."/>
            <person name="Martin F."/>
            <person name="Silar P."/>
            <person name="Natvig D.O."/>
            <person name="Lalanne C."/>
            <person name="Gautier V."/>
            <person name="Ament-Velasquez S.L."/>
            <person name="Kruys A."/>
            <person name="Hutchinson M.I."/>
            <person name="Powell A.J."/>
            <person name="Barry K."/>
            <person name="Miller A.N."/>
            <person name="Grigoriev I.V."/>
            <person name="Debuchy R."/>
            <person name="Gladieux P."/>
            <person name="Hiltunen Thoren M."/>
            <person name="Johannesson H."/>
        </authorList>
    </citation>
    <scope>NUCLEOTIDE SEQUENCE</scope>
    <source>
        <strain evidence="9">CBS 314.62</strain>
    </source>
</reference>
<dbReference type="PANTHER" id="PTHR24269">
    <property type="entry name" value="KREMEN PROTEIN"/>
    <property type="match status" value="1"/>
</dbReference>
<dbReference type="InterPro" id="IPR051836">
    <property type="entry name" value="Kremen_rcpt"/>
</dbReference>
<accession>A0AAE1CI56</accession>
<protein>
    <submittedName>
        <fullName evidence="9">WSC domain-containing protein</fullName>
    </submittedName>
</protein>
<feature type="domain" description="WSC" evidence="8">
    <location>
        <begin position="40"/>
        <end position="143"/>
    </location>
</feature>
<dbReference type="AlphaFoldDB" id="A0AAE1CI56"/>
<gene>
    <name evidence="9" type="ORF">B0T22DRAFT_438393</name>
</gene>
<dbReference type="SMART" id="SM00321">
    <property type="entry name" value="WSC"/>
    <property type="match status" value="1"/>
</dbReference>
<feature type="chain" id="PRO_5042129970" evidence="7">
    <location>
        <begin position="27"/>
        <end position="169"/>
    </location>
</feature>
<reference evidence="9" key="2">
    <citation type="submission" date="2023-06" db="EMBL/GenBank/DDBJ databases">
        <authorList>
            <consortium name="Lawrence Berkeley National Laboratory"/>
            <person name="Haridas S."/>
            <person name="Hensen N."/>
            <person name="Bonometti L."/>
            <person name="Westerberg I."/>
            <person name="Brannstrom I.O."/>
            <person name="Guillou S."/>
            <person name="Cros-Aarteil S."/>
            <person name="Calhoun S."/>
            <person name="Kuo A."/>
            <person name="Mondo S."/>
            <person name="Pangilinan J."/>
            <person name="Riley R."/>
            <person name="Labutti K."/>
            <person name="Andreopoulos B."/>
            <person name="Lipzen A."/>
            <person name="Chen C."/>
            <person name="Yanf M."/>
            <person name="Daum C."/>
            <person name="Ng V."/>
            <person name="Clum A."/>
            <person name="Steindorff A."/>
            <person name="Ohm R."/>
            <person name="Martin F."/>
            <person name="Silar P."/>
            <person name="Natvig D."/>
            <person name="Lalanne C."/>
            <person name="Gautier V."/>
            <person name="Ament-Velasquez S.L."/>
            <person name="Kruys A."/>
            <person name="Hutchinson M.I."/>
            <person name="Powell A.J."/>
            <person name="Barry K."/>
            <person name="Miller A.N."/>
            <person name="Grigoriev I.V."/>
            <person name="Debuchy R."/>
            <person name="Gladieux P."/>
            <person name="Thoren M.H."/>
            <person name="Johannesson H."/>
        </authorList>
    </citation>
    <scope>NUCLEOTIDE SEQUENCE</scope>
    <source>
        <strain evidence="9">CBS 314.62</strain>
    </source>
</reference>
<keyword evidence="4" id="KW-1133">Transmembrane helix</keyword>
<keyword evidence="2" id="KW-0812">Transmembrane</keyword>
<evidence type="ECO:0000256" key="4">
    <source>
        <dbReference type="ARBA" id="ARBA00022989"/>
    </source>
</evidence>
<dbReference type="EMBL" id="JAULSO010000001">
    <property type="protein sequence ID" value="KAK3695397.1"/>
    <property type="molecule type" value="Genomic_DNA"/>
</dbReference>
<keyword evidence="3 7" id="KW-0732">Signal</keyword>
<feature type="signal peptide" evidence="7">
    <location>
        <begin position="1"/>
        <end position="26"/>
    </location>
</feature>
<keyword evidence="6" id="KW-0325">Glycoprotein</keyword>
<dbReference type="Proteomes" id="UP001270362">
    <property type="component" value="Unassembled WGS sequence"/>
</dbReference>
<evidence type="ECO:0000259" key="8">
    <source>
        <dbReference type="PROSITE" id="PS51212"/>
    </source>
</evidence>
<evidence type="ECO:0000256" key="1">
    <source>
        <dbReference type="ARBA" id="ARBA00004167"/>
    </source>
</evidence>
<sequence>MPSPTATLSTALALFLLLLTLTPSAAADTAAAIYSNATTGYVYLGCYNETTAIAGTSGDRALSGGTNEVKPGNMTVEMCLGFCATGATKYKYAGLEFARECWCAQQLSPLAKKQPDGECDLPCEGDKTELCGGSLKLTIYTVGAASSIRIAWTAGLVAVGAAALSMGLL</sequence>
<evidence type="ECO:0000256" key="5">
    <source>
        <dbReference type="ARBA" id="ARBA00023136"/>
    </source>
</evidence>
<evidence type="ECO:0000256" key="3">
    <source>
        <dbReference type="ARBA" id="ARBA00022729"/>
    </source>
</evidence>
<name>A0AAE1CI56_9PEZI</name>
<keyword evidence="10" id="KW-1185">Reference proteome</keyword>
<evidence type="ECO:0000256" key="6">
    <source>
        <dbReference type="ARBA" id="ARBA00023180"/>
    </source>
</evidence>
<dbReference type="InterPro" id="IPR002889">
    <property type="entry name" value="WSC_carb-bd"/>
</dbReference>
<dbReference type="PANTHER" id="PTHR24269:SF16">
    <property type="entry name" value="PROTEIN SLG1"/>
    <property type="match status" value="1"/>
</dbReference>